<dbReference type="GeneID" id="4908562"/>
<dbReference type="KEGG" id="pcl:Pcal_0318"/>
<keyword evidence="2" id="KW-1185">Reference proteome</keyword>
<evidence type="ECO:0000313" key="2">
    <source>
        <dbReference type="Proteomes" id="UP000001431"/>
    </source>
</evidence>
<evidence type="ECO:0000313" key="1">
    <source>
        <dbReference type="EMBL" id="ABO07753.1"/>
    </source>
</evidence>
<sequence>MIDVYLGLIATLLLAVATLAVLFTVFDNFSTPSVCTAVKIALENPGSEVIAYGKVKVWDLDDRLYFSCGVAVEKRRIMTVEKTEGLLTIGTTAEGLLYIK</sequence>
<organism evidence="1 2">
    <name type="scientific">Pyrobaculum calidifontis (strain DSM 21063 / JCM 11548 / VA1)</name>
    <dbReference type="NCBI Taxonomy" id="410359"/>
    <lineage>
        <taxon>Archaea</taxon>
        <taxon>Thermoproteota</taxon>
        <taxon>Thermoprotei</taxon>
        <taxon>Thermoproteales</taxon>
        <taxon>Thermoproteaceae</taxon>
        <taxon>Pyrobaculum</taxon>
    </lineage>
</organism>
<dbReference type="RefSeq" id="WP_011849010.1">
    <property type="nucleotide sequence ID" value="NC_009073.1"/>
</dbReference>
<name>A3MSY6_PYRCJ</name>
<accession>A3MSY6</accession>
<proteinExistence type="predicted"/>
<dbReference type="AlphaFoldDB" id="A3MSY6"/>
<gene>
    <name evidence="1" type="ordered locus">Pcal_0318</name>
</gene>
<dbReference type="Proteomes" id="UP000001431">
    <property type="component" value="Chromosome"/>
</dbReference>
<dbReference type="STRING" id="410359.Pcal_0318"/>
<reference evidence="1" key="1">
    <citation type="submission" date="2007-02" db="EMBL/GenBank/DDBJ databases">
        <title>Complete sequence of Pyrobaculum calidifontis JCM 11548.</title>
        <authorList>
            <consortium name="US DOE Joint Genome Institute"/>
            <person name="Copeland A."/>
            <person name="Lucas S."/>
            <person name="Lapidus A."/>
            <person name="Barry K."/>
            <person name="Glavina del Rio T."/>
            <person name="Dalin E."/>
            <person name="Tice H."/>
            <person name="Pitluck S."/>
            <person name="Chain P."/>
            <person name="Malfatti S."/>
            <person name="Shin M."/>
            <person name="Vergez L."/>
            <person name="Schmutz J."/>
            <person name="Larimer F."/>
            <person name="Land M."/>
            <person name="Hauser L."/>
            <person name="Kyrpides N."/>
            <person name="Mikhailova N."/>
            <person name="Cozen A.E."/>
            <person name="Fitz-Gibbon S.T."/>
            <person name="House C.H."/>
            <person name="Saltikov C."/>
            <person name="Lowe T.M."/>
            <person name="Richardson P."/>
        </authorList>
    </citation>
    <scope>NUCLEOTIDE SEQUENCE [LARGE SCALE GENOMIC DNA]</scope>
    <source>
        <strain evidence="1">JCM 11548</strain>
    </source>
</reference>
<dbReference type="HOGENOM" id="CLU_2299446_0_0_2"/>
<dbReference type="EMBL" id="CP000561">
    <property type="protein sequence ID" value="ABO07753.1"/>
    <property type="molecule type" value="Genomic_DNA"/>
</dbReference>
<dbReference type="eggNOG" id="arCOG05619">
    <property type="taxonomic scope" value="Archaea"/>
</dbReference>
<protein>
    <submittedName>
        <fullName evidence="1">Uncharacterized protein</fullName>
    </submittedName>
</protein>
<dbReference type="OrthoDB" id="29133at2157"/>